<reference evidence="2" key="1">
    <citation type="submission" date="2021-05" db="EMBL/GenBank/DDBJ databases">
        <title>Pangenome of Leuconostoc gelidum warrants species status for Leuconostoc gelidum subsp. gasicomitatum.</title>
        <authorList>
            <person name="Johansson P."/>
            <person name="Sade E."/>
            <person name="Hultman J."/>
            <person name="Auvinen P."/>
            <person name="Bjorkroth J."/>
        </authorList>
    </citation>
    <scope>NUCLEOTIDE SEQUENCE</scope>
    <source>
        <strain evidence="2">C220d</strain>
    </source>
</reference>
<evidence type="ECO:0000313" key="3">
    <source>
        <dbReference type="Proteomes" id="UP000727071"/>
    </source>
</evidence>
<keyword evidence="1" id="KW-0472">Membrane</keyword>
<keyword evidence="1" id="KW-0812">Transmembrane</keyword>
<gene>
    <name evidence="2" type="ORF">KII88_00710</name>
</gene>
<dbReference type="Proteomes" id="UP000727071">
    <property type="component" value="Unassembled WGS sequence"/>
</dbReference>
<feature type="transmembrane region" description="Helical" evidence="1">
    <location>
        <begin position="42"/>
        <end position="61"/>
    </location>
</feature>
<comment type="caution">
    <text evidence="2">The sequence shown here is derived from an EMBL/GenBank/DDBJ whole genome shotgun (WGS) entry which is preliminary data.</text>
</comment>
<organism evidence="2 3">
    <name type="scientific">Leuconostoc gelidum subsp. gelidum</name>
    <dbReference type="NCBI Taxonomy" id="1607839"/>
    <lineage>
        <taxon>Bacteria</taxon>
        <taxon>Bacillati</taxon>
        <taxon>Bacillota</taxon>
        <taxon>Bacilli</taxon>
        <taxon>Lactobacillales</taxon>
        <taxon>Lactobacillaceae</taxon>
        <taxon>Leuconostoc</taxon>
        <taxon>Leuconostoc gelidum group</taxon>
    </lineage>
</organism>
<evidence type="ECO:0000313" key="2">
    <source>
        <dbReference type="EMBL" id="MBZ6015064.1"/>
    </source>
</evidence>
<accession>A0AB35FWD9</accession>
<evidence type="ECO:0000256" key="1">
    <source>
        <dbReference type="SAM" id="Phobius"/>
    </source>
</evidence>
<keyword evidence="1" id="KW-1133">Transmembrane helix</keyword>
<sequence length="192" mass="22265">MKKIAGIISAILAMVIFVWWLVNLNSLLFVGSFLFVTDKNKMNWIGLTGIIAIAGLIYNLYDGRRRFRGDIRSKSRIDWMKTVRNLVAQYLSDCDNIIDHMEHKGSKNFLLGDIGGIGTRFKRNYNEILLYVPDNDSNKLLLDNIKEIYECLKSRDIKTTEKTPKIRQLLQKTVKDSSEYLKIEWENAKRGD</sequence>
<dbReference type="EMBL" id="JAHBFV010000003">
    <property type="protein sequence ID" value="MBZ6015064.1"/>
    <property type="molecule type" value="Genomic_DNA"/>
</dbReference>
<dbReference type="AlphaFoldDB" id="A0AB35FWD9"/>
<protein>
    <submittedName>
        <fullName evidence="2">Uncharacterized protein</fullName>
    </submittedName>
</protein>
<feature type="transmembrane region" description="Helical" evidence="1">
    <location>
        <begin position="7"/>
        <end position="36"/>
    </location>
</feature>
<proteinExistence type="predicted"/>
<name>A0AB35FWD9_LEUGE</name>
<dbReference type="RefSeq" id="WP_010687941.1">
    <property type="nucleotide sequence ID" value="NZ_BPKU01000002.1"/>
</dbReference>